<dbReference type="Proteomes" id="UP001556118">
    <property type="component" value="Unassembled WGS sequence"/>
</dbReference>
<protein>
    <submittedName>
        <fullName evidence="1">Uncharacterized protein</fullName>
    </submittedName>
</protein>
<dbReference type="EMBL" id="JBFNXR010000048">
    <property type="protein sequence ID" value="MEW9855871.1"/>
    <property type="molecule type" value="Genomic_DNA"/>
</dbReference>
<reference evidence="1 2" key="1">
    <citation type="submission" date="2024-06" db="EMBL/GenBank/DDBJ databases">
        <title>Novosphingobium rhizovicinus M1R2S20.</title>
        <authorList>
            <person name="Sun J.-Q."/>
        </authorList>
    </citation>
    <scope>NUCLEOTIDE SEQUENCE [LARGE SCALE GENOMIC DNA]</scope>
    <source>
        <strain evidence="1 2">M1R2S20</strain>
    </source>
</reference>
<keyword evidence="2" id="KW-1185">Reference proteome</keyword>
<proteinExistence type="predicted"/>
<evidence type="ECO:0000313" key="2">
    <source>
        <dbReference type="Proteomes" id="UP001556118"/>
    </source>
</evidence>
<accession>A0ABV3RCN5</accession>
<dbReference type="RefSeq" id="WP_367773968.1">
    <property type="nucleotide sequence ID" value="NZ_JBFNXR010000048.1"/>
</dbReference>
<gene>
    <name evidence="1" type="ORF">ABUH87_12045</name>
</gene>
<organism evidence="1 2">
    <name type="scientific">Novosphingobium rhizovicinum</name>
    <dbReference type="NCBI Taxonomy" id="3228928"/>
    <lineage>
        <taxon>Bacteria</taxon>
        <taxon>Pseudomonadati</taxon>
        <taxon>Pseudomonadota</taxon>
        <taxon>Alphaproteobacteria</taxon>
        <taxon>Sphingomonadales</taxon>
        <taxon>Sphingomonadaceae</taxon>
        <taxon>Novosphingobium</taxon>
    </lineage>
</organism>
<comment type="caution">
    <text evidence="1">The sequence shown here is derived from an EMBL/GenBank/DDBJ whole genome shotgun (WGS) entry which is preliminary data.</text>
</comment>
<sequence length="102" mass="11428">MTIRFAAANTASNIVVRACRCRSVELRPVNDNDRHRLDQSLLAAALRHFARHGMAAAENAANRALWARRDGDDQACLHWLALCRQLDRRMADSLTAQMEAVS</sequence>
<evidence type="ECO:0000313" key="1">
    <source>
        <dbReference type="EMBL" id="MEW9855871.1"/>
    </source>
</evidence>
<name>A0ABV3RCN5_9SPHN</name>